<proteinExistence type="inferred from homology"/>
<dbReference type="Proteomes" id="UP000076079">
    <property type="component" value="Chromosome"/>
</dbReference>
<dbReference type="STRING" id="1855912.LuPra_02628"/>
<feature type="DNA-binding region" description="OmpR/PhoB-type" evidence="3">
    <location>
        <begin position="7"/>
        <end position="107"/>
    </location>
</feature>
<dbReference type="InterPro" id="IPR036388">
    <property type="entry name" value="WH-like_DNA-bd_sf"/>
</dbReference>
<dbReference type="InterPro" id="IPR001867">
    <property type="entry name" value="OmpR/PhoB-type_DNA-bd"/>
</dbReference>
<evidence type="ECO:0000313" key="5">
    <source>
        <dbReference type="EMBL" id="AMY09411.1"/>
    </source>
</evidence>
<dbReference type="KEGG" id="abac:LuPra_02628"/>
<dbReference type="PANTHER" id="PTHR36842:SF1">
    <property type="entry name" value="PROTEIN TOLB"/>
    <property type="match status" value="1"/>
</dbReference>
<dbReference type="SUPFAM" id="SSF82171">
    <property type="entry name" value="DPP6 N-terminal domain-like"/>
    <property type="match status" value="2"/>
</dbReference>
<sequence>MTEDPSLSVVRFGDFEVDLRSRELRKRGVRIALQGRPLQVLEALIRTPGQLVTRETLRQELWGSDTFVDFEAGLNAAVRRLREALGDAADVPRFVETLPRRGYRFIAPVQGVGASALPSTQPAAPDPSLEPTISRSLAPALEHRTWRSWLPLAAAALVLPSIVAVVLLARRSEESPPLAPRIVPLTTTAGSEVTPTLSPDGEQVAFSWDGERQDVGDRDIWLKIIGGGQDIRRLTSGPDDDVVPSWSPDGRQIAFLRKPLGGSETAEAGVYVVSPLGGVPRKVGVAAEQPSQLSWSADSRFIAAISLRRRAANGSAEAGGLQLIALDGGHARPLTTPDNATYDMQPAFSADGRRLAYASCGKRTMAPCDVHVVNLDTDLRPSGQPLRLTRHRAAIHGIAWTPDGQSLVYGVSPFYLFGSGMGSQLWRVSGDGTRPPERIESSRMGAFAPASSAARNRVVFAQDRVDFDILRFVPPDGETPVVASSGADYGPSFSPDGRRIAFESSRSGEAEEIWLADPDGSNMVQLTGGPVDWRDEPRWRGSPVWSPDGSRIVFASRGDGGNPDLWTVDVDGGSLKRLTNDPLHDGPMTWSRDGRWLYYRQDRSDGRDIMRIAATGSVPERITRDGALYPVISPDGKTLFYSKTDRSSPLFAMPIGGVERQIVDCVRPRAITVTTSGLYYLGCGTDRVSLYRRDLATGNTQALGTVKAAGCCMGLTVSADGRTILFARTVAVGADLLLFEDFK</sequence>
<dbReference type="PROSITE" id="PS51755">
    <property type="entry name" value="OMPR_PHOB"/>
    <property type="match status" value="1"/>
</dbReference>
<protein>
    <submittedName>
        <fullName evidence="5">Transcriptional regulatory protein YycF</fullName>
    </submittedName>
</protein>
<dbReference type="Pfam" id="PF07676">
    <property type="entry name" value="PD40"/>
    <property type="match status" value="7"/>
</dbReference>
<gene>
    <name evidence="5" type="primary">yycF</name>
    <name evidence="5" type="ORF">LuPra_02628</name>
</gene>
<dbReference type="Gene3D" id="1.10.10.10">
    <property type="entry name" value="Winged helix-like DNA-binding domain superfamily/Winged helix DNA-binding domain"/>
    <property type="match status" value="1"/>
</dbReference>
<reference evidence="6" key="2">
    <citation type="submission" date="2016-04" db="EMBL/GenBank/DDBJ databases">
        <title>First Complete Genome Sequence of a Subdivision 6 Acidobacterium.</title>
        <authorList>
            <person name="Huang S."/>
            <person name="Vieira S."/>
            <person name="Bunk B."/>
            <person name="Riedel T."/>
            <person name="Sproeer C."/>
            <person name="Overmann J."/>
        </authorList>
    </citation>
    <scope>NUCLEOTIDE SEQUENCE [LARGE SCALE GENOMIC DNA]</scope>
    <source>
        <strain evidence="6">DSM 100886 HEG_-6_39</strain>
    </source>
</reference>
<dbReference type="Gene3D" id="2.120.10.30">
    <property type="entry name" value="TolB, C-terminal domain"/>
    <property type="match status" value="3"/>
</dbReference>
<dbReference type="CDD" id="cd00383">
    <property type="entry name" value="trans_reg_C"/>
    <property type="match status" value="1"/>
</dbReference>
<evidence type="ECO:0000256" key="1">
    <source>
        <dbReference type="ARBA" id="ARBA00009820"/>
    </source>
</evidence>
<dbReference type="OrthoDB" id="100405at2"/>
<dbReference type="AlphaFoldDB" id="A0A143PLP2"/>
<dbReference type="PANTHER" id="PTHR36842">
    <property type="entry name" value="PROTEIN TOLB HOMOLOG"/>
    <property type="match status" value="1"/>
</dbReference>
<keyword evidence="2 3" id="KW-0238">DNA-binding</keyword>
<dbReference type="Pfam" id="PF00486">
    <property type="entry name" value="Trans_reg_C"/>
    <property type="match status" value="1"/>
</dbReference>
<evidence type="ECO:0000256" key="2">
    <source>
        <dbReference type="ARBA" id="ARBA00023125"/>
    </source>
</evidence>
<evidence type="ECO:0000313" key="6">
    <source>
        <dbReference type="Proteomes" id="UP000076079"/>
    </source>
</evidence>
<comment type="similarity">
    <text evidence="1">Belongs to the TolB family.</text>
</comment>
<organism evidence="5 6">
    <name type="scientific">Luteitalea pratensis</name>
    <dbReference type="NCBI Taxonomy" id="1855912"/>
    <lineage>
        <taxon>Bacteria</taxon>
        <taxon>Pseudomonadati</taxon>
        <taxon>Acidobacteriota</taxon>
        <taxon>Vicinamibacteria</taxon>
        <taxon>Vicinamibacterales</taxon>
        <taxon>Vicinamibacteraceae</taxon>
        <taxon>Luteitalea</taxon>
    </lineage>
</organism>
<dbReference type="RefSeq" id="WP_110171159.1">
    <property type="nucleotide sequence ID" value="NZ_CP015136.1"/>
</dbReference>
<dbReference type="EMBL" id="CP015136">
    <property type="protein sequence ID" value="AMY09411.1"/>
    <property type="molecule type" value="Genomic_DNA"/>
</dbReference>
<feature type="domain" description="OmpR/PhoB-type" evidence="4">
    <location>
        <begin position="7"/>
        <end position="107"/>
    </location>
</feature>
<dbReference type="InterPro" id="IPR011659">
    <property type="entry name" value="WD40"/>
</dbReference>
<dbReference type="InterPro" id="IPR011042">
    <property type="entry name" value="6-blade_b-propeller_TolB-like"/>
</dbReference>
<evidence type="ECO:0000259" key="4">
    <source>
        <dbReference type="PROSITE" id="PS51755"/>
    </source>
</evidence>
<dbReference type="SMART" id="SM00862">
    <property type="entry name" value="Trans_reg_C"/>
    <property type="match status" value="1"/>
</dbReference>
<reference evidence="5 6" key="1">
    <citation type="journal article" date="2016" name="Genome Announc.">
        <title>First Complete Genome Sequence of a Subdivision 6 Acidobacterium Strain.</title>
        <authorList>
            <person name="Huang S."/>
            <person name="Vieira S."/>
            <person name="Bunk B."/>
            <person name="Riedel T."/>
            <person name="Sproer C."/>
            <person name="Overmann J."/>
        </authorList>
    </citation>
    <scope>NUCLEOTIDE SEQUENCE [LARGE SCALE GENOMIC DNA]</scope>
    <source>
        <strain evidence="6">DSM 100886 HEG_-6_39</strain>
    </source>
</reference>
<dbReference type="InterPro" id="IPR016032">
    <property type="entry name" value="Sig_transdc_resp-reg_C-effctor"/>
</dbReference>
<dbReference type="GO" id="GO:0006355">
    <property type="term" value="P:regulation of DNA-templated transcription"/>
    <property type="evidence" value="ECO:0007669"/>
    <property type="project" value="InterPro"/>
</dbReference>
<dbReference type="SUPFAM" id="SSF46894">
    <property type="entry name" value="C-terminal effector domain of the bipartite response regulators"/>
    <property type="match status" value="1"/>
</dbReference>
<keyword evidence="6" id="KW-1185">Reference proteome</keyword>
<dbReference type="Gene3D" id="2.120.10.60">
    <property type="entry name" value="Tricorn protease N-terminal domain"/>
    <property type="match status" value="1"/>
</dbReference>
<evidence type="ECO:0000256" key="3">
    <source>
        <dbReference type="PROSITE-ProRule" id="PRU01091"/>
    </source>
</evidence>
<accession>A0A143PLP2</accession>
<dbReference type="GO" id="GO:0000160">
    <property type="term" value="P:phosphorelay signal transduction system"/>
    <property type="evidence" value="ECO:0007669"/>
    <property type="project" value="InterPro"/>
</dbReference>
<dbReference type="GO" id="GO:0003677">
    <property type="term" value="F:DNA binding"/>
    <property type="evidence" value="ECO:0007669"/>
    <property type="project" value="UniProtKB-UniRule"/>
</dbReference>
<name>A0A143PLP2_LUTPR</name>